<dbReference type="GO" id="GO:0042542">
    <property type="term" value="P:response to hydrogen peroxide"/>
    <property type="evidence" value="ECO:0007669"/>
    <property type="project" value="TreeGrafter"/>
</dbReference>
<dbReference type="InterPro" id="IPR020835">
    <property type="entry name" value="Catalase_sf"/>
</dbReference>
<dbReference type="InterPro" id="IPR024168">
    <property type="entry name" value="Catalase_SrpA-type_pred"/>
</dbReference>
<dbReference type="GO" id="GO:0005777">
    <property type="term" value="C:peroxisome"/>
    <property type="evidence" value="ECO:0007669"/>
    <property type="project" value="TreeGrafter"/>
</dbReference>
<keyword evidence="3" id="KW-1185">Reference proteome</keyword>
<dbReference type="GO" id="GO:0042744">
    <property type="term" value="P:hydrogen peroxide catabolic process"/>
    <property type="evidence" value="ECO:0007669"/>
    <property type="project" value="TreeGrafter"/>
</dbReference>
<dbReference type="PANTHER" id="PTHR11465:SF62">
    <property type="entry name" value="CATALASE T"/>
    <property type="match status" value="1"/>
</dbReference>
<evidence type="ECO:0000313" key="2">
    <source>
        <dbReference type="EMBL" id="KKY21007.1"/>
    </source>
</evidence>
<dbReference type="Gene3D" id="1.20.1280.120">
    <property type="match status" value="1"/>
</dbReference>
<reference evidence="2 3" key="1">
    <citation type="submission" date="2015-05" db="EMBL/GenBank/DDBJ databases">
        <title>Distinctive expansion of gene families associated with plant cell wall degradation and secondary metabolism in the genomes of grapevine trunk pathogens.</title>
        <authorList>
            <person name="Lawrence D.P."/>
            <person name="Travadon R."/>
            <person name="Rolshausen P.E."/>
            <person name="Baumgartner K."/>
        </authorList>
    </citation>
    <scope>NUCLEOTIDE SEQUENCE [LARGE SCALE GENOMIC DNA]</scope>
    <source>
        <strain evidence="2">UCRPC4</strain>
    </source>
</reference>
<dbReference type="EMBL" id="LCWF01000089">
    <property type="protein sequence ID" value="KKY21007.1"/>
    <property type="molecule type" value="Genomic_DNA"/>
</dbReference>
<reference evidence="2 3" key="2">
    <citation type="submission" date="2015-05" db="EMBL/GenBank/DDBJ databases">
        <authorList>
            <person name="Morales-Cruz A."/>
            <person name="Amrine K.C."/>
            <person name="Cantu D."/>
        </authorList>
    </citation>
    <scope>NUCLEOTIDE SEQUENCE [LARGE SCALE GENOMIC DNA]</scope>
    <source>
        <strain evidence="2">UCRPC4</strain>
    </source>
</reference>
<dbReference type="InterPro" id="IPR011614">
    <property type="entry name" value="Catalase_core"/>
</dbReference>
<accession>A0A0G2EDM4</accession>
<name>A0A0G2EDM4_PHACM</name>
<feature type="domain" description="Catalase core" evidence="1">
    <location>
        <begin position="24"/>
        <end position="356"/>
    </location>
</feature>
<dbReference type="GO" id="GO:0005739">
    <property type="term" value="C:mitochondrion"/>
    <property type="evidence" value="ECO:0007669"/>
    <property type="project" value="TreeGrafter"/>
</dbReference>
<dbReference type="OrthoDB" id="6880011at2759"/>
<dbReference type="GO" id="GO:0004096">
    <property type="term" value="F:catalase activity"/>
    <property type="evidence" value="ECO:0007669"/>
    <property type="project" value="InterPro"/>
</dbReference>
<comment type="caution">
    <text evidence="2">The sequence shown here is derived from an EMBL/GenBank/DDBJ whole genome shotgun (WGS) entry which is preliminary data.</text>
</comment>
<protein>
    <submittedName>
        <fullName evidence="2">Putative catalase domain containing protein</fullName>
    </submittedName>
</protein>
<dbReference type="Proteomes" id="UP000053317">
    <property type="component" value="Unassembled WGS sequence"/>
</dbReference>
<dbReference type="PANTHER" id="PTHR11465">
    <property type="entry name" value="CATALASE"/>
    <property type="match status" value="1"/>
</dbReference>
<dbReference type="SMART" id="SM01060">
    <property type="entry name" value="Catalase"/>
    <property type="match status" value="1"/>
</dbReference>
<proteinExistence type="predicted"/>
<dbReference type="AlphaFoldDB" id="A0A0G2EDM4"/>
<dbReference type="Pfam" id="PF00199">
    <property type="entry name" value="Catalase"/>
    <property type="match status" value="1"/>
</dbReference>
<dbReference type="Gene3D" id="2.40.180.10">
    <property type="entry name" value="Catalase core domain"/>
    <property type="match status" value="1"/>
</dbReference>
<dbReference type="CDD" id="cd08153">
    <property type="entry name" value="srpA_like"/>
    <property type="match status" value="1"/>
</dbReference>
<dbReference type="GO" id="GO:0020037">
    <property type="term" value="F:heme binding"/>
    <property type="evidence" value="ECO:0007669"/>
    <property type="project" value="InterPro"/>
</dbReference>
<dbReference type="PROSITE" id="PS51402">
    <property type="entry name" value="CATALASE_3"/>
    <property type="match status" value="1"/>
</dbReference>
<evidence type="ECO:0000313" key="3">
    <source>
        <dbReference type="Proteomes" id="UP000053317"/>
    </source>
</evidence>
<gene>
    <name evidence="2" type="ORF">UCRPC4_g03924</name>
</gene>
<sequence>MGPLLDNAIGAFTIGSLEYHGQATVNACMPAAMRAGLGSPSCNKMPLPEDAKVVETSKDIVELFHSIFGPHPDYRPAHAKGLLLKGTLTPTETAKKLSKAPHFKKDSTPVIARFSNSTGLPQIPDNDANANPRGFAVRFMLAETPRRVHTDIITHSTPFFPARTPEDTFKFFKTLKDGTTPQWLETHPEAVAFIRAPKPAPSSFARENFFSVNAFKLIAEDGKETFIRYKILPEAGEDHLDAAAVKEKLENYLFEELPGSLKQGPIAFKLKAQVAKDGDVTDDVSVHWPEDREVVDLGTIKLESLVDNNATEQQKIIFDPVPRVDGVEASDDPLINLRAGIYLISGRERRAAQLSD</sequence>
<dbReference type="SUPFAM" id="SSF56634">
    <property type="entry name" value="Heme-dependent catalase-like"/>
    <property type="match status" value="1"/>
</dbReference>
<dbReference type="InterPro" id="IPR018028">
    <property type="entry name" value="Catalase"/>
</dbReference>
<dbReference type="PIRSF" id="PIRSF000296">
    <property type="entry name" value="SrpA"/>
    <property type="match status" value="1"/>
</dbReference>
<evidence type="ECO:0000259" key="1">
    <source>
        <dbReference type="SMART" id="SM01060"/>
    </source>
</evidence>
<organism evidence="2 3">
    <name type="scientific">Phaeomoniella chlamydospora</name>
    <name type="common">Phaeoacremonium chlamydosporum</name>
    <dbReference type="NCBI Taxonomy" id="158046"/>
    <lineage>
        <taxon>Eukaryota</taxon>
        <taxon>Fungi</taxon>
        <taxon>Dikarya</taxon>
        <taxon>Ascomycota</taxon>
        <taxon>Pezizomycotina</taxon>
        <taxon>Eurotiomycetes</taxon>
        <taxon>Chaetothyriomycetidae</taxon>
        <taxon>Phaeomoniellales</taxon>
        <taxon>Phaeomoniellaceae</taxon>
        <taxon>Phaeomoniella</taxon>
    </lineage>
</organism>